<name>A0AA38WWR8_9EURO</name>
<dbReference type="Proteomes" id="UP001172673">
    <property type="component" value="Unassembled WGS sequence"/>
</dbReference>
<organism evidence="2 3">
    <name type="scientific">Cladophialophora chaetospira</name>
    <dbReference type="NCBI Taxonomy" id="386627"/>
    <lineage>
        <taxon>Eukaryota</taxon>
        <taxon>Fungi</taxon>
        <taxon>Dikarya</taxon>
        <taxon>Ascomycota</taxon>
        <taxon>Pezizomycotina</taxon>
        <taxon>Eurotiomycetes</taxon>
        <taxon>Chaetothyriomycetidae</taxon>
        <taxon>Chaetothyriales</taxon>
        <taxon>Herpotrichiellaceae</taxon>
        <taxon>Cladophialophora</taxon>
    </lineage>
</organism>
<comment type="caution">
    <text evidence="2">The sequence shown here is derived from an EMBL/GenBank/DDBJ whole genome shotgun (WGS) entry which is preliminary data.</text>
</comment>
<evidence type="ECO:0000256" key="1">
    <source>
        <dbReference type="SAM" id="MobiDB-lite"/>
    </source>
</evidence>
<dbReference type="EMBL" id="JAPDRK010000025">
    <property type="protein sequence ID" value="KAJ9602575.1"/>
    <property type="molecule type" value="Genomic_DNA"/>
</dbReference>
<dbReference type="AlphaFoldDB" id="A0AA38WWR8"/>
<gene>
    <name evidence="2" type="ORF">H2200_012768</name>
</gene>
<sequence>MAKRNPFGPYIPREDDPDSDTHSLIGSMRSFKLSEPASSNPVSTVPRHVNPFLPTSHKDQEENPARITPGVSQTLTDDNIDVYRQLFHHLSLSEIQACLCNATHPRQSATADFHCPGCELDEQRKIEVARTPFLTVVSHALLERISEDKTSTVIILNLDEAVENVAPPCTIREAIIQVSKKWLNQHGFNRGFRELLQAASLPPSADWAVLRLLMNVSDDRLIAQYFVDFVWLLAQGHLRSSATFCILLEVVEQSIPQNRQSPPGMLLAYQAMTFLLQLSPVINYTERIRALFNALPTEIPSNSGYLAGARIAVENLLKGNRHQIPRFYLRNGYRWWALPAEYYDTPNSDENPWKRYEHSTRIVGKDRGWFRLDHDNLILVNTASKATESQVVVLHIDQVRTFDPDGHGWYMLIENFDGGESNGRSFAISDGVFNEIEAWTGRALMRRCPYSIVWPVFNFREQ</sequence>
<keyword evidence="3" id="KW-1185">Reference proteome</keyword>
<feature type="region of interest" description="Disordered" evidence="1">
    <location>
        <begin position="1"/>
        <end position="47"/>
    </location>
</feature>
<accession>A0AA38WWR8</accession>
<protein>
    <submittedName>
        <fullName evidence="2">Uncharacterized protein</fullName>
    </submittedName>
</protein>
<evidence type="ECO:0000313" key="3">
    <source>
        <dbReference type="Proteomes" id="UP001172673"/>
    </source>
</evidence>
<evidence type="ECO:0000313" key="2">
    <source>
        <dbReference type="EMBL" id="KAJ9602575.1"/>
    </source>
</evidence>
<proteinExistence type="predicted"/>
<reference evidence="2" key="1">
    <citation type="submission" date="2022-10" db="EMBL/GenBank/DDBJ databases">
        <title>Culturing micro-colonial fungi from biological soil crusts in the Mojave desert and describing Neophaeococcomyces mojavensis, and introducing the new genera and species Taxawa tesnikishii.</title>
        <authorList>
            <person name="Kurbessoian T."/>
            <person name="Stajich J.E."/>
        </authorList>
    </citation>
    <scope>NUCLEOTIDE SEQUENCE</scope>
    <source>
        <strain evidence="2">TK_41</strain>
    </source>
</reference>